<dbReference type="AlphaFoldDB" id="A0A562I4H2"/>
<dbReference type="Pfam" id="PF06508">
    <property type="entry name" value="QueC"/>
    <property type="match status" value="1"/>
</dbReference>
<dbReference type="InterPro" id="IPR014729">
    <property type="entry name" value="Rossmann-like_a/b/a_fold"/>
</dbReference>
<evidence type="ECO:0000313" key="2">
    <source>
        <dbReference type="Proteomes" id="UP000319825"/>
    </source>
</evidence>
<dbReference type="EMBL" id="VLKE01000001">
    <property type="protein sequence ID" value="TWH65917.1"/>
    <property type="molecule type" value="Genomic_DNA"/>
</dbReference>
<proteinExistence type="predicted"/>
<comment type="caution">
    <text evidence="1">The sequence shown here is derived from an EMBL/GenBank/DDBJ whole genome shotgun (WGS) entry which is preliminary data.</text>
</comment>
<sequence>MPRVAVPENGQLALNPALTPARVAACSTRSVHPHTLSLLNELIRSVGGEVSLVNPYLHLTKGEVCQHALTAGLPPAVLTGATVSCGHPPRDRSEFHCGHCYPCLVRRSGLLAAIGADDTPYAKDVWSLPDDLDAAADRRALHRWLSRRFGVRDLFTDMPLPDGLDLCPLLQVVERGRAELATLFARHGQPVPSSR</sequence>
<keyword evidence="2" id="KW-1185">Reference proteome</keyword>
<name>A0A562I4H2_MICOL</name>
<dbReference type="Gene3D" id="3.40.50.620">
    <property type="entry name" value="HUPs"/>
    <property type="match status" value="1"/>
</dbReference>
<dbReference type="InterPro" id="IPR018317">
    <property type="entry name" value="QueC"/>
</dbReference>
<protein>
    <submittedName>
        <fullName evidence="1">Queuosine biosynthesis protein QueC</fullName>
    </submittedName>
</protein>
<accession>A0A562I4H2</accession>
<reference evidence="1 2" key="1">
    <citation type="submission" date="2019-07" db="EMBL/GenBank/DDBJ databases">
        <title>R&amp;d 2014.</title>
        <authorList>
            <person name="Klenk H.-P."/>
        </authorList>
    </citation>
    <scope>NUCLEOTIDE SEQUENCE [LARGE SCALE GENOMIC DNA]</scope>
    <source>
        <strain evidence="1 2">DSM 43868</strain>
    </source>
</reference>
<organism evidence="1 2">
    <name type="scientific">Micromonospora olivasterospora</name>
    <dbReference type="NCBI Taxonomy" id="1880"/>
    <lineage>
        <taxon>Bacteria</taxon>
        <taxon>Bacillati</taxon>
        <taxon>Actinomycetota</taxon>
        <taxon>Actinomycetes</taxon>
        <taxon>Micromonosporales</taxon>
        <taxon>Micromonosporaceae</taxon>
        <taxon>Micromonospora</taxon>
    </lineage>
</organism>
<dbReference type="Proteomes" id="UP000319825">
    <property type="component" value="Unassembled WGS sequence"/>
</dbReference>
<dbReference type="SUPFAM" id="SSF52402">
    <property type="entry name" value="Adenine nucleotide alpha hydrolases-like"/>
    <property type="match status" value="1"/>
</dbReference>
<gene>
    <name evidence="1" type="ORF">JD77_00858</name>
</gene>
<evidence type="ECO:0000313" key="1">
    <source>
        <dbReference type="EMBL" id="TWH65917.1"/>
    </source>
</evidence>